<name>A0A558EWV0_9GAMM</name>
<protein>
    <submittedName>
        <fullName evidence="1">Uncharacterized protein</fullName>
    </submittedName>
</protein>
<accession>A0A558EWV0</accession>
<comment type="caution">
    <text evidence="1">The sequence shown here is derived from an EMBL/GenBank/DDBJ whole genome shotgun (WGS) entry which is preliminary data.</text>
</comment>
<gene>
    <name evidence="1" type="ORF">FPV60_18525</name>
</gene>
<proteinExistence type="predicted"/>
<dbReference type="Proteomes" id="UP000316981">
    <property type="component" value="Unassembled WGS sequence"/>
</dbReference>
<dbReference type="EMBL" id="VMTP01000099">
    <property type="protein sequence ID" value="TVT77628.1"/>
    <property type="molecule type" value="Genomic_DNA"/>
</dbReference>
<evidence type="ECO:0000313" key="1">
    <source>
        <dbReference type="EMBL" id="TVT77628.1"/>
    </source>
</evidence>
<dbReference type="AlphaFoldDB" id="A0A558EWV0"/>
<evidence type="ECO:0000313" key="2">
    <source>
        <dbReference type="Proteomes" id="UP000316981"/>
    </source>
</evidence>
<sequence>MIKGILKSLAYRVLDQELRENWIHRAYFNDYTQWMSRDFPIMNDMHKQFENRHYGGPIECARHRDEMAKKYKIAQKTP</sequence>
<dbReference type="RefSeq" id="WP_144583868.1">
    <property type="nucleotide sequence ID" value="NZ_BKMF01000029.1"/>
</dbReference>
<organism evidence="1 2">
    <name type="scientific">Acinetobacter colistiniresistens</name>
    <dbReference type="NCBI Taxonomy" id="280145"/>
    <lineage>
        <taxon>Bacteria</taxon>
        <taxon>Pseudomonadati</taxon>
        <taxon>Pseudomonadota</taxon>
        <taxon>Gammaproteobacteria</taxon>
        <taxon>Moraxellales</taxon>
        <taxon>Moraxellaceae</taxon>
        <taxon>Acinetobacter</taxon>
    </lineage>
</organism>
<reference evidence="1 2" key="1">
    <citation type="submission" date="2019-07" db="EMBL/GenBank/DDBJ databases">
        <title>Draft Genome Sequence of the first blaOXA-58-Harboring Acinetobacter colistiniresistens clinical isolate from Brazil.</title>
        <authorList>
            <person name="Favaro L.S."/>
            <person name="Paula-Petroli S.B."/>
            <person name="Moura C.F."/>
            <person name="Tognim M.C.B."/>
            <person name="Venancio E.J."/>
            <person name="Yamada-Ogatta S.F."/>
            <person name="Carrara-Marroni F.E."/>
        </authorList>
    </citation>
    <scope>NUCLEOTIDE SEQUENCE [LARGE SCALE GENOMIC DNA]</scope>
    <source>
        <strain evidence="1 2">DL</strain>
    </source>
</reference>